<accession>A0A261G988</accession>
<dbReference type="Pfam" id="PF00561">
    <property type="entry name" value="Abhydrolase_1"/>
    <property type="match status" value="1"/>
</dbReference>
<evidence type="ECO:0000313" key="3">
    <source>
        <dbReference type="Proteomes" id="UP000216451"/>
    </source>
</evidence>
<name>A0A261G988_9BIFI</name>
<dbReference type="PANTHER" id="PTHR43798:SF6">
    <property type="entry name" value="HYDROLASE, PUTATIVE (AFU_ORTHOLOGUE AFUA_4G13070)-RELATED"/>
    <property type="match status" value="1"/>
</dbReference>
<dbReference type="PANTHER" id="PTHR43798">
    <property type="entry name" value="MONOACYLGLYCEROL LIPASE"/>
    <property type="match status" value="1"/>
</dbReference>
<protein>
    <submittedName>
        <fullName evidence="2">Alpha/beta hydrolase</fullName>
    </submittedName>
</protein>
<gene>
    <name evidence="2" type="ORF">BAQU_0437</name>
</gene>
<dbReference type="GO" id="GO:0016787">
    <property type="term" value="F:hydrolase activity"/>
    <property type="evidence" value="ECO:0007669"/>
    <property type="project" value="UniProtKB-KW"/>
</dbReference>
<dbReference type="InterPro" id="IPR050266">
    <property type="entry name" value="AB_hydrolase_sf"/>
</dbReference>
<dbReference type="GeneID" id="98295119"/>
<dbReference type="AlphaFoldDB" id="A0A261G988"/>
<dbReference type="Gene3D" id="3.40.50.1820">
    <property type="entry name" value="alpha/beta hydrolase"/>
    <property type="match status" value="1"/>
</dbReference>
<sequence length="261" mass="29464">MFVQKIGHGFPLLMLHGFPLDHRSLLPFEDFLPETGQWERYYIDLPGLGATRDDTKITCAQDILTRLTAYIDEEFRARRFAIVGYSFGGLLASALAAQYGSQITSMFLLAPETVPAQERRNLAKKVAYHMSDLPDSATQDELQAYKTTAVIYSAESFEAFRRYIYTGLVANAKNPAVEAVMNHPSLDRSPESYLSDYHEPVMIITGQHDSMVGYKDAFHLYESVHEGTFVCIPKAGHNIHVEHPDTVRALFQRWLDGIGEQ</sequence>
<feature type="domain" description="AB hydrolase-1" evidence="1">
    <location>
        <begin position="11"/>
        <end position="244"/>
    </location>
</feature>
<dbReference type="InterPro" id="IPR000073">
    <property type="entry name" value="AB_hydrolase_1"/>
</dbReference>
<dbReference type="OrthoDB" id="27092at2"/>
<proteinExistence type="predicted"/>
<dbReference type="SUPFAM" id="SSF53474">
    <property type="entry name" value="alpha/beta-Hydrolases"/>
    <property type="match status" value="1"/>
</dbReference>
<keyword evidence="3" id="KW-1185">Reference proteome</keyword>
<comment type="caution">
    <text evidence="2">The sequence shown here is derived from an EMBL/GenBank/DDBJ whole genome shotgun (WGS) entry which is preliminary data.</text>
</comment>
<dbReference type="InterPro" id="IPR029058">
    <property type="entry name" value="AB_hydrolase_fold"/>
</dbReference>
<reference evidence="2 3" key="1">
    <citation type="journal article" date="2017" name="BMC Genomics">
        <title>Comparative genomic and phylogenomic analyses of the Bifidobacteriaceae family.</title>
        <authorList>
            <person name="Lugli G.A."/>
            <person name="Milani C."/>
            <person name="Turroni F."/>
            <person name="Duranti S."/>
            <person name="Mancabelli L."/>
            <person name="Mangifesta M."/>
            <person name="Ferrario C."/>
            <person name="Modesto M."/>
            <person name="Mattarelli P."/>
            <person name="Jiri K."/>
            <person name="van Sinderen D."/>
            <person name="Ventura M."/>
        </authorList>
    </citation>
    <scope>NUCLEOTIDE SEQUENCE [LARGE SCALE GENOMIC DNA]</scope>
    <source>
        <strain evidence="2 3">LMG 28769</strain>
    </source>
</reference>
<dbReference type="EMBL" id="MWXA01000003">
    <property type="protein sequence ID" value="OZG67793.1"/>
    <property type="molecule type" value="Genomic_DNA"/>
</dbReference>
<dbReference type="Proteomes" id="UP000216451">
    <property type="component" value="Unassembled WGS sequence"/>
</dbReference>
<keyword evidence="2" id="KW-0378">Hydrolase</keyword>
<dbReference type="RefSeq" id="WP_094692433.1">
    <property type="nucleotide sequence ID" value="NZ_CALENZ010000004.1"/>
</dbReference>
<evidence type="ECO:0000313" key="2">
    <source>
        <dbReference type="EMBL" id="OZG67793.1"/>
    </source>
</evidence>
<evidence type="ECO:0000259" key="1">
    <source>
        <dbReference type="Pfam" id="PF00561"/>
    </source>
</evidence>
<organism evidence="2 3">
    <name type="scientific">Bifidobacterium aquikefiri</name>
    <dbReference type="NCBI Taxonomy" id="1653207"/>
    <lineage>
        <taxon>Bacteria</taxon>
        <taxon>Bacillati</taxon>
        <taxon>Actinomycetota</taxon>
        <taxon>Actinomycetes</taxon>
        <taxon>Bifidobacteriales</taxon>
        <taxon>Bifidobacteriaceae</taxon>
        <taxon>Bifidobacterium</taxon>
    </lineage>
</organism>